<protein>
    <submittedName>
        <fullName evidence="1">Uncharacterized protein</fullName>
    </submittedName>
</protein>
<name>B9SXB3_RICCO</name>
<organism evidence="1 2">
    <name type="scientific">Ricinus communis</name>
    <name type="common">Castor bean</name>
    <dbReference type="NCBI Taxonomy" id="3988"/>
    <lineage>
        <taxon>Eukaryota</taxon>
        <taxon>Viridiplantae</taxon>
        <taxon>Streptophyta</taxon>
        <taxon>Embryophyta</taxon>
        <taxon>Tracheophyta</taxon>
        <taxon>Spermatophyta</taxon>
        <taxon>Magnoliopsida</taxon>
        <taxon>eudicotyledons</taxon>
        <taxon>Gunneridae</taxon>
        <taxon>Pentapetalae</taxon>
        <taxon>rosids</taxon>
        <taxon>fabids</taxon>
        <taxon>Malpighiales</taxon>
        <taxon>Euphorbiaceae</taxon>
        <taxon>Acalyphoideae</taxon>
        <taxon>Acalypheae</taxon>
        <taxon>Ricinus</taxon>
    </lineage>
</organism>
<gene>
    <name evidence="1" type="ORF">RCOM_0782610</name>
</gene>
<dbReference type="Proteomes" id="UP000008311">
    <property type="component" value="Unassembled WGS sequence"/>
</dbReference>
<reference evidence="2" key="1">
    <citation type="journal article" date="2010" name="Nat. Biotechnol.">
        <title>Draft genome sequence of the oilseed species Ricinus communis.</title>
        <authorList>
            <person name="Chan A.P."/>
            <person name="Crabtree J."/>
            <person name="Zhao Q."/>
            <person name="Lorenzi H."/>
            <person name="Orvis J."/>
            <person name="Puiu D."/>
            <person name="Melake-Berhan A."/>
            <person name="Jones K.M."/>
            <person name="Redman J."/>
            <person name="Chen G."/>
            <person name="Cahoon E.B."/>
            <person name="Gedil M."/>
            <person name="Stanke M."/>
            <person name="Haas B.J."/>
            <person name="Wortman J.R."/>
            <person name="Fraser-Liggett C.M."/>
            <person name="Ravel J."/>
            <person name="Rabinowicz P.D."/>
        </authorList>
    </citation>
    <scope>NUCLEOTIDE SEQUENCE [LARGE SCALE GENOMIC DNA]</scope>
    <source>
        <strain evidence="2">cv. Hale</strain>
    </source>
</reference>
<accession>B9SXB3</accession>
<sequence>MDMEKNFRGVGIVGETLPLPQCRFSDGRHVHHTEGNEGGAGACGGRHGGDLVLMVAIIVYGGDGGCHGRV</sequence>
<dbReference type="AlphaFoldDB" id="B9SXB3"/>
<evidence type="ECO:0000313" key="2">
    <source>
        <dbReference type="Proteomes" id="UP000008311"/>
    </source>
</evidence>
<proteinExistence type="predicted"/>
<dbReference type="InParanoid" id="B9SXB3"/>
<evidence type="ECO:0000313" key="1">
    <source>
        <dbReference type="EMBL" id="EEF31740.1"/>
    </source>
</evidence>
<keyword evidence="2" id="KW-1185">Reference proteome</keyword>
<dbReference type="EMBL" id="EQ974221">
    <property type="protein sequence ID" value="EEF31740.1"/>
    <property type="molecule type" value="Genomic_DNA"/>
</dbReference>